<reference evidence="2 3" key="1">
    <citation type="submission" date="2018-10" db="EMBL/GenBank/DDBJ databases">
        <title>Sequencing the genomes of 1000 actinobacteria strains.</title>
        <authorList>
            <person name="Klenk H.-P."/>
        </authorList>
    </citation>
    <scope>NUCLEOTIDE SEQUENCE [LARGE SCALE GENOMIC DNA]</scope>
    <source>
        <strain evidence="2 3">DSM 43800</strain>
    </source>
</reference>
<feature type="compositionally biased region" description="Basic and acidic residues" evidence="1">
    <location>
        <begin position="13"/>
        <end position="40"/>
    </location>
</feature>
<feature type="compositionally biased region" description="Basic and acidic residues" evidence="1">
    <location>
        <begin position="53"/>
        <end position="63"/>
    </location>
</feature>
<feature type="region of interest" description="Disordered" evidence="1">
    <location>
        <begin position="1"/>
        <end position="156"/>
    </location>
</feature>
<protein>
    <submittedName>
        <fullName evidence="2">Uncharacterized protein</fullName>
    </submittedName>
</protein>
<comment type="caution">
    <text evidence="2">The sequence shown here is derived from an EMBL/GenBank/DDBJ whole genome shotgun (WGS) entry which is preliminary data.</text>
</comment>
<name>A0A495W9C0_9PSEU</name>
<evidence type="ECO:0000313" key="3">
    <source>
        <dbReference type="Proteomes" id="UP000282084"/>
    </source>
</evidence>
<keyword evidence="3" id="KW-1185">Reference proteome</keyword>
<accession>A0A495W9C0</accession>
<evidence type="ECO:0000256" key="1">
    <source>
        <dbReference type="SAM" id="MobiDB-lite"/>
    </source>
</evidence>
<dbReference type="Proteomes" id="UP000282084">
    <property type="component" value="Unassembled WGS sequence"/>
</dbReference>
<dbReference type="AlphaFoldDB" id="A0A495W9C0"/>
<evidence type="ECO:0000313" key="2">
    <source>
        <dbReference type="EMBL" id="RKT57710.1"/>
    </source>
</evidence>
<gene>
    <name evidence="2" type="ORF">C8E97_6435</name>
</gene>
<feature type="compositionally biased region" description="Low complexity" evidence="1">
    <location>
        <begin position="97"/>
        <end position="109"/>
    </location>
</feature>
<organism evidence="2 3">
    <name type="scientific">Saccharothrix australiensis</name>
    <dbReference type="NCBI Taxonomy" id="2072"/>
    <lineage>
        <taxon>Bacteria</taxon>
        <taxon>Bacillati</taxon>
        <taxon>Actinomycetota</taxon>
        <taxon>Actinomycetes</taxon>
        <taxon>Pseudonocardiales</taxon>
        <taxon>Pseudonocardiaceae</taxon>
        <taxon>Saccharothrix</taxon>
    </lineage>
</organism>
<dbReference type="EMBL" id="RBXO01000001">
    <property type="protein sequence ID" value="RKT57710.1"/>
    <property type="molecule type" value="Genomic_DNA"/>
</dbReference>
<dbReference type="RefSeq" id="WP_121009740.1">
    <property type="nucleotide sequence ID" value="NZ_RBXO01000001.1"/>
</dbReference>
<feature type="compositionally biased region" description="Pro residues" evidence="1">
    <location>
        <begin position="110"/>
        <end position="140"/>
    </location>
</feature>
<sequence length="156" mass="16699">MSVASDRLAAAKSRMDQISREHADRRELRERRSREARDKAGQSLDKQAAVAEKTIERIQEAGKRQKAAGGWGTTAATTKKGGEYRFGAEDDEPTYETAAPGTGWTAGPITPTPPPPAAAPPPPVTPPPPPPPARPAPRRPTPVDDDDDFGGQSWLT</sequence>
<proteinExistence type="predicted"/>